<protein>
    <submittedName>
        <fullName evidence="1">Uncharacterized protein</fullName>
    </submittedName>
</protein>
<name>A0A8H7ANB6_9EURO</name>
<dbReference type="AlphaFoldDB" id="A0A8H7ANB6"/>
<evidence type="ECO:0000313" key="1">
    <source>
        <dbReference type="EMBL" id="KAF7512385.1"/>
    </source>
</evidence>
<sequence length="73" mass="7951">MLGTLFCIRQGGVNHKVPYSVWISGRPINLPVPDSVPLWQEVRLILVTISLWAGDEASSLTPAGRSILSAIPR</sequence>
<accession>A0A8H7ANB6</accession>
<dbReference type="EMBL" id="JAACFV010000012">
    <property type="protein sequence ID" value="KAF7512385.1"/>
    <property type="molecule type" value="Genomic_DNA"/>
</dbReference>
<keyword evidence="2" id="KW-1185">Reference proteome</keyword>
<proteinExistence type="predicted"/>
<reference evidence="1" key="1">
    <citation type="submission" date="2020-02" db="EMBL/GenBank/DDBJ databases">
        <authorList>
            <person name="Palmer J.M."/>
        </authorList>
    </citation>
    <scope>NUCLEOTIDE SEQUENCE</scope>
    <source>
        <strain evidence="1">EPUS1.4</strain>
        <tissue evidence="1">Thallus</tissue>
    </source>
</reference>
<organism evidence="1 2">
    <name type="scientific">Endocarpon pusillum</name>
    <dbReference type="NCBI Taxonomy" id="364733"/>
    <lineage>
        <taxon>Eukaryota</taxon>
        <taxon>Fungi</taxon>
        <taxon>Dikarya</taxon>
        <taxon>Ascomycota</taxon>
        <taxon>Pezizomycotina</taxon>
        <taxon>Eurotiomycetes</taxon>
        <taxon>Chaetothyriomycetidae</taxon>
        <taxon>Verrucariales</taxon>
        <taxon>Verrucariaceae</taxon>
        <taxon>Endocarpon</taxon>
    </lineage>
</organism>
<gene>
    <name evidence="1" type="ORF">GJ744_001320</name>
</gene>
<comment type="caution">
    <text evidence="1">The sequence shown here is derived from an EMBL/GenBank/DDBJ whole genome shotgun (WGS) entry which is preliminary data.</text>
</comment>
<evidence type="ECO:0000313" key="2">
    <source>
        <dbReference type="Proteomes" id="UP000606974"/>
    </source>
</evidence>
<dbReference type="Proteomes" id="UP000606974">
    <property type="component" value="Unassembled WGS sequence"/>
</dbReference>